<dbReference type="OrthoDB" id="6284779at2759"/>
<sequence>MTEDQFECLIQTLLPSKVNERPNNYHKVPQFAKSQDDLAMMESNRLSGSSHVEKPGAKKQTVDFTMPPTNAVISTSSVCSFSRSTIVGSATREDTKRSVATQIPLKRTVHPLKPHTKPLLATFNPDWKSQRKFVSVVQNDTPGCLQLNTASNIIIISKYTWKIMGKYAFNPTNRVVLGASGGKLRLPGELICPVLCNNILFTGICNLTNLPHLDLLSLDWIDRLKLI</sequence>
<proteinExistence type="predicted"/>
<protein>
    <submittedName>
        <fullName evidence="1">Uncharacterized protein</fullName>
    </submittedName>
</protein>
<dbReference type="AlphaFoldDB" id="A0A4S2M8Q2"/>
<reference evidence="1 2" key="1">
    <citation type="journal article" date="2019" name="BMC Genomics">
        <title>New insights from Opisthorchis felineus genome: update on genomics of the epidemiologically important liver flukes.</title>
        <authorList>
            <person name="Ershov N.I."/>
            <person name="Mordvinov V.A."/>
            <person name="Prokhortchouk E.B."/>
            <person name="Pakharukova M.Y."/>
            <person name="Gunbin K.V."/>
            <person name="Ustyantsev K."/>
            <person name="Genaev M.A."/>
            <person name="Blinov A.G."/>
            <person name="Mazur A."/>
            <person name="Boulygina E."/>
            <person name="Tsygankova S."/>
            <person name="Khrameeva E."/>
            <person name="Chekanov N."/>
            <person name="Fan G."/>
            <person name="Xiao A."/>
            <person name="Zhang H."/>
            <person name="Xu X."/>
            <person name="Yang H."/>
            <person name="Solovyev V."/>
            <person name="Lee S.M."/>
            <person name="Liu X."/>
            <person name="Afonnikov D.A."/>
            <person name="Skryabin K.G."/>
        </authorList>
    </citation>
    <scope>NUCLEOTIDE SEQUENCE [LARGE SCALE GENOMIC DNA]</scope>
    <source>
        <strain evidence="1">AK-0245</strain>
        <tissue evidence="1">Whole organism</tissue>
    </source>
</reference>
<evidence type="ECO:0000313" key="1">
    <source>
        <dbReference type="EMBL" id="TGZ71099.1"/>
    </source>
</evidence>
<dbReference type="EMBL" id="SJOL01004887">
    <property type="protein sequence ID" value="TGZ71099.1"/>
    <property type="molecule type" value="Genomic_DNA"/>
</dbReference>
<dbReference type="InterPro" id="IPR021109">
    <property type="entry name" value="Peptidase_aspartic_dom_sf"/>
</dbReference>
<dbReference type="STRING" id="147828.A0A4S2M8Q2"/>
<comment type="caution">
    <text evidence="1">The sequence shown here is derived from an EMBL/GenBank/DDBJ whole genome shotgun (WGS) entry which is preliminary data.</text>
</comment>
<evidence type="ECO:0000313" key="2">
    <source>
        <dbReference type="Proteomes" id="UP000308267"/>
    </source>
</evidence>
<name>A0A4S2M8Q2_OPIFE</name>
<accession>A0A4S2M8Q2</accession>
<gene>
    <name evidence="1" type="ORF">CRM22_002831</name>
</gene>
<keyword evidence="2" id="KW-1185">Reference proteome</keyword>
<dbReference type="Proteomes" id="UP000308267">
    <property type="component" value="Unassembled WGS sequence"/>
</dbReference>
<organism evidence="1 2">
    <name type="scientific">Opisthorchis felineus</name>
    <dbReference type="NCBI Taxonomy" id="147828"/>
    <lineage>
        <taxon>Eukaryota</taxon>
        <taxon>Metazoa</taxon>
        <taxon>Spiralia</taxon>
        <taxon>Lophotrochozoa</taxon>
        <taxon>Platyhelminthes</taxon>
        <taxon>Trematoda</taxon>
        <taxon>Digenea</taxon>
        <taxon>Opisthorchiida</taxon>
        <taxon>Opisthorchiata</taxon>
        <taxon>Opisthorchiidae</taxon>
        <taxon>Opisthorchis</taxon>
    </lineage>
</organism>
<dbReference type="SUPFAM" id="SSF50630">
    <property type="entry name" value="Acid proteases"/>
    <property type="match status" value="1"/>
</dbReference>